<feature type="transmembrane region" description="Helical" evidence="1">
    <location>
        <begin position="30"/>
        <end position="51"/>
    </location>
</feature>
<name>A0A7G3B4X8_LUTLO</name>
<keyword evidence="1" id="KW-0472">Membrane</keyword>
<proteinExistence type="predicted"/>
<keyword evidence="1" id="KW-1133">Transmembrane helix</keyword>
<organism evidence="2">
    <name type="scientific">Lutzomyia longipalpis</name>
    <name type="common">Sand fly</name>
    <dbReference type="NCBI Taxonomy" id="7200"/>
    <lineage>
        <taxon>Eukaryota</taxon>
        <taxon>Metazoa</taxon>
        <taxon>Ecdysozoa</taxon>
        <taxon>Arthropoda</taxon>
        <taxon>Hexapoda</taxon>
        <taxon>Insecta</taxon>
        <taxon>Pterygota</taxon>
        <taxon>Neoptera</taxon>
        <taxon>Endopterygota</taxon>
        <taxon>Diptera</taxon>
        <taxon>Nematocera</taxon>
        <taxon>Psychodoidea</taxon>
        <taxon>Psychodidae</taxon>
        <taxon>Lutzomyia</taxon>
        <taxon>Lutzomyia</taxon>
    </lineage>
</organism>
<reference evidence="2" key="1">
    <citation type="journal article" date="2020" name="BMC">
        <title>Leishmania infection induces a limited differential gene expression in the sand fly midgut.</title>
        <authorList>
            <person name="Coutinho-Abreu I.V."/>
            <person name="Serafim T.D."/>
            <person name="Meneses C."/>
            <person name="Kamhawi S."/>
            <person name="Oliveira F."/>
            <person name="Valenzuela J.G."/>
        </authorList>
    </citation>
    <scope>NUCLEOTIDE SEQUENCE</scope>
    <source>
        <strain evidence="2">Jacobina</strain>
        <tissue evidence="2">Midgut</tissue>
    </source>
</reference>
<accession>A0A7G3B4X8</accession>
<evidence type="ECO:0000313" key="2">
    <source>
        <dbReference type="EMBL" id="MBC1179975.1"/>
    </source>
</evidence>
<protein>
    <submittedName>
        <fullName evidence="2">Uncharacterized protein</fullName>
    </submittedName>
</protein>
<dbReference type="AlphaFoldDB" id="A0A7G3B4X8"/>
<keyword evidence="1" id="KW-0812">Transmembrane</keyword>
<dbReference type="EMBL" id="GITU01011272">
    <property type="protein sequence ID" value="MBC1179975.1"/>
    <property type="molecule type" value="Transcribed_RNA"/>
</dbReference>
<sequence>MFCQCMQNPTESRGEIITLKNTLNYIRPCFLLLLPLILRWFCLIILAVVPFRFRDAFYMSHIFILPEILEAIDTCEKDRSTLALLPLVVLFHSLLLQTLTTVITCEDHHSVHVFLYTWRVRRSSRNSHN</sequence>
<evidence type="ECO:0000256" key="1">
    <source>
        <dbReference type="SAM" id="Phobius"/>
    </source>
</evidence>